<dbReference type="AlphaFoldDB" id="A0A1F6CWB4"/>
<dbReference type="InterPro" id="IPR013384">
    <property type="entry name" value="Flagell_FlgL"/>
</dbReference>
<dbReference type="InterPro" id="IPR001029">
    <property type="entry name" value="Flagellin_N"/>
</dbReference>
<keyword evidence="6" id="KW-0966">Cell projection</keyword>
<name>A0A1F6CWB4_HANXR</name>
<dbReference type="Pfam" id="PF00669">
    <property type="entry name" value="Flagellin_N"/>
    <property type="match status" value="1"/>
</dbReference>
<organism evidence="6 7">
    <name type="scientific">Handelsmanbacteria sp. (strain RIFCSPLOWO2_12_FULL_64_10)</name>
    <dbReference type="NCBI Taxonomy" id="1817868"/>
    <lineage>
        <taxon>Bacteria</taxon>
        <taxon>Candidatus Handelsmaniibacteriota</taxon>
    </lineage>
</organism>
<dbReference type="Proteomes" id="UP000178606">
    <property type="component" value="Unassembled WGS sequence"/>
</dbReference>
<evidence type="ECO:0000256" key="1">
    <source>
        <dbReference type="ARBA" id="ARBA00004365"/>
    </source>
</evidence>
<dbReference type="EMBL" id="MFKF01000122">
    <property type="protein sequence ID" value="OGG53397.1"/>
    <property type="molecule type" value="Genomic_DNA"/>
</dbReference>
<dbReference type="Pfam" id="PF00700">
    <property type="entry name" value="Flagellin_C"/>
    <property type="match status" value="1"/>
</dbReference>
<dbReference type="GO" id="GO:0009424">
    <property type="term" value="C:bacterial-type flagellum hook"/>
    <property type="evidence" value="ECO:0007669"/>
    <property type="project" value="InterPro"/>
</dbReference>
<proteinExistence type="inferred from homology"/>
<protein>
    <submittedName>
        <fullName evidence="6">Flagellar hook-associated protein 3</fullName>
    </submittedName>
</protein>
<accession>A0A1F6CWB4</accession>
<comment type="subcellular location">
    <subcellularLocation>
        <location evidence="1">Bacterial flagellum</location>
    </subcellularLocation>
</comment>
<dbReference type="PANTHER" id="PTHR42792:SF1">
    <property type="entry name" value="FLAGELLAR HOOK-ASSOCIATED PROTEIN 3"/>
    <property type="match status" value="1"/>
</dbReference>
<dbReference type="GO" id="GO:0071973">
    <property type="term" value="P:bacterial-type flagellum-dependent cell motility"/>
    <property type="evidence" value="ECO:0007669"/>
    <property type="project" value="InterPro"/>
</dbReference>
<reference evidence="6 7" key="1">
    <citation type="journal article" date="2016" name="Nat. Commun.">
        <title>Thousands of microbial genomes shed light on interconnected biogeochemical processes in an aquifer system.</title>
        <authorList>
            <person name="Anantharaman K."/>
            <person name="Brown C.T."/>
            <person name="Hug L.A."/>
            <person name="Sharon I."/>
            <person name="Castelle C.J."/>
            <person name="Probst A.J."/>
            <person name="Thomas B.C."/>
            <person name="Singh A."/>
            <person name="Wilkins M.J."/>
            <person name="Karaoz U."/>
            <person name="Brodie E.L."/>
            <person name="Williams K.H."/>
            <person name="Hubbard S.S."/>
            <person name="Banfield J.F."/>
        </authorList>
    </citation>
    <scope>NUCLEOTIDE SEQUENCE [LARGE SCALE GENOMIC DNA]</scope>
    <source>
        <strain evidence="7">RIFCSPLOWO2_12_FULL_64_10</strain>
    </source>
</reference>
<feature type="domain" description="Flagellin N-terminal" evidence="4">
    <location>
        <begin position="3"/>
        <end position="140"/>
    </location>
</feature>
<dbReference type="SUPFAM" id="SSF64518">
    <property type="entry name" value="Phase 1 flagellin"/>
    <property type="match status" value="1"/>
</dbReference>
<keyword evidence="6" id="KW-0282">Flagellum</keyword>
<comment type="caution">
    <text evidence="6">The sequence shown here is derived from an EMBL/GenBank/DDBJ whole genome shotgun (WGS) entry which is preliminary data.</text>
</comment>
<feature type="domain" description="Flagellin C-terminal" evidence="5">
    <location>
        <begin position="316"/>
        <end position="385"/>
    </location>
</feature>
<comment type="similarity">
    <text evidence="2">Belongs to the bacterial flagellin family.</text>
</comment>
<keyword evidence="3" id="KW-0975">Bacterial flagellum</keyword>
<dbReference type="GO" id="GO:0005198">
    <property type="term" value="F:structural molecule activity"/>
    <property type="evidence" value="ECO:0007669"/>
    <property type="project" value="InterPro"/>
</dbReference>
<sequence length="399" mass="42769">MRISDATVTSTLTTNLSRTFQKMAQLQKELITGSRINDASDDPSGASRSLNLRGQVRNIEQYQRNIQEGQGYLNITDSTLGEVVDTLTAAQGTAIQGANDTLTDRDRKILANTIDNLLEHVLHLSSTQFRGRYIFGGTHTLFRPYVETRDADGKIATIENGLTEGRPLSDATTAVGSLLGLGSPPSGTVTIGDQTVTLDLATDSLTTIKAQIDAAAPTGVTTTIASAPSGSGTTYRLVISGTTTLSDSNDVLKTLGVETVDTSGTILREVGDGINVQINAAGKDIFEGQFNPFSALLDLRDSLNTNDLNGIRDSITELEEARNKASNTRGVLGARTSRVELTNSLLERFTVNLKESLSNTEDTDFAQAVVDLQRHQNVFQSALTTGMSLIQPSLIDFLR</sequence>
<evidence type="ECO:0000256" key="2">
    <source>
        <dbReference type="ARBA" id="ARBA00005709"/>
    </source>
</evidence>
<dbReference type="NCBIfam" id="TIGR02550">
    <property type="entry name" value="flagell_flgL"/>
    <property type="match status" value="1"/>
</dbReference>
<evidence type="ECO:0000313" key="7">
    <source>
        <dbReference type="Proteomes" id="UP000178606"/>
    </source>
</evidence>
<dbReference type="InterPro" id="IPR046358">
    <property type="entry name" value="Flagellin_C"/>
</dbReference>
<evidence type="ECO:0000256" key="3">
    <source>
        <dbReference type="ARBA" id="ARBA00023143"/>
    </source>
</evidence>
<gene>
    <name evidence="6" type="ORF">A3F84_20370</name>
</gene>
<evidence type="ECO:0000259" key="4">
    <source>
        <dbReference type="Pfam" id="PF00669"/>
    </source>
</evidence>
<dbReference type="InterPro" id="IPR001492">
    <property type="entry name" value="Flagellin"/>
</dbReference>
<keyword evidence="6" id="KW-0969">Cilium</keyword>
<dbReference type="PANTHER" id="PTHR42792">
    <property type="entry name" value="FLAGELLIN"/>
    <property type="match status" value="1"/>
</dbReference>
<dbReference type="Gene3D" id="1.20.1330.10">
    <property type="entry name" value="f41 fragment of flagellin, N-terminal domain"/>
    <property type="match status" value="2"/>
</dbReference>
<evidence type="ECO:0000313" key="6">
    <source>
        <dbReference type="EMBL" id="OGG53397.1"/>
    </source>
</evidence>
<evidence type="ECO:0000259" key="5">
    <source>
        <dbReference type="Pfam" id="PF00700"/>
    </source>
</evidence>